<gene>
    <name evidence="2" type="ORF">HNR46_004215</name>
</gene>
<dbReference type="AlphaFoldDB" id="A0A840V7E9"/>
<reference evidence="2 3" key="1">
    <citation type="submission" date="2020-08" db="EMBL/GenBank/DDBJ databases">
        <title>Genomic Encyclopedia of Type Strains, Phase IV (KMG-IV): sequencing the most valuable type-strain genomes for metagenomic binning, comparative biology and taxonomic classification.</title>
        <authorList>
            <person name="Goeker M."/>
        </authorList>
    </citation>
    <scope>NUCLEOTIDE SEQUENCE [LARGE SCALE GENOMIC DNA]</scope>
    <source>
        <strain evidence="2 3">YC6886</strain>
    </source>
</reference>
<comment type="caution">
    <text evidence="2">The sequence shown here is derived from an EMBL/GenBank/DDBJ whole genome shotgun (WGS) entry which is preliminary data.</text>
</comment>
<evidence type="ECO:0000256" key="1">
    <source>
        <dbReference type="SAM" id="Phobius"/>
    </source>
</evidence>
<proteinExistence type="predicted"/>
<organism evidence="2 3">
    <name type="scientific">Haloferula luteola</name>
    <dbReference type="NCBI Taxonomy" id="595692"/>
    <lineage>
        <taxon>Bacteria</taxon>
        <taxon>Pseudomonadati</taxon>
        <taxon>Verrucomicrobiota</taxon>
        <taxon>Verrucomicrobiia</taxon>
        <taxon>Verrucomicrobiales</taxon>
        <taxon>Verrucomicrobiaceae</taxon>
        <taxon>Haloferula</taxon>
    </lineage>
</organism>
<accession>A0A840V7E9</accession>
<name>A0A840V7E9_9BACT</name>
<dbReference type="RefSeq" id="WP_221285310.1">
    <property type="nucleotide sequence ID" value="NZ_JACHFD010000050.1"/>
</dbReference>
<dbReference type="EMBL" id="JACHFD010000050">
    <property type="protein sequence ID" value="MBB5353945.1"/>
    <property type="molecule type" value="Genomic_DNA"/>
</dbReference>
<keyword evidence="1" id="KW-0812">Transmembrane</keyword>
<keyword evidence="1" id="KW-1133">Transmembrane helix</keyword>
<keyword evidence="3" id="KW-1185">Reference proteome</keyword>
<keyword evidence="1" id="KW-0472">Membrane</keyword>
<dbReference type="Proteomes" id="UP000557717">
    <property type="component" value="Unassembled WGS sequence"/>
</dbReference>
<feature type="transmembrane region" description="Helical" evidence="1">
    <location>
        <begin position="5"/>
        <end position="22"/>
    </location>
</feature>
<protein>
    <submittedName>
        <fullName evidence="2">Uncharacterized protein</fullName>
    </submittedName>
</protein>
<evidence type="ECO:0000313" key="3">
    <source>
        <dbReference type="Proteomes" id="UP000557717"/>
    </source>
</evidence>
<evidence type="ECO:0000313" key="2">
    <source>
        <dbReference type="EMBL" id="MBB5353945.1"/>
    </source>
</evidence>
<sequence>MKNPWLSMLFVGFFYLALMVILEQFADLGKFSKGLILLVLVVVSEVMRRRLGLDEKSLR</sequence>